<dbReference type="InterPro" id="IPR041489">
    <property type="entry name" value="PDZ_6"/>
</dbReference>
<dbReference type="Proteomes" id="UP001526426">
    <property type="component" value="Unassembled WGS sequence"/>
</dbReference>
<keyword evidence="7" id="KW-1185">Reference proteome</keyword>
<feature type="signal peptide" evidence="4">
    <location>
        <begin position="1"/>
        <end position="17"/>
    </location>
</feature>
<evidence type="ECO:0000259" key="5">
    <source>
        <dbReference type="PROSITE" id="PS50106"/>
    </source>
</evidence>
<dbReference type="InterPro" id="IPR036034">
    <property type="entry name" value="PDZ_sf"/>
</dbReference>
<reference evidence="6 7" key="1">
    <citation type="submission" date="2021-08" db="EMBL/GenBank/DDBJ databases">
        <title>Draft genome sequence of Spirulina subsalsa with high tolerance to salinity and hype-accumulation of phycocyanin.</title>
        <authorList>
            <person name="Pei H."/>
            <person name="Jiang L."/>
        </authorList>
    </citation>
    <scope>NUCLEOTIDE SEQUENCE [LARGE SCALE GENOMIC DNA]</scope>
    <source>
        <strain evidence="6 7">FACHB-351</strain>
    </source>
</reference>
<evidence type="ECO:0000313" key="7">
    <source>
        <dbReference type="Proteomes" id="UP001526426"/>
    </source>
</evidence>
<keyword evidence="1" id="KW-0645">Protease</keyword>
<dbReference type="Gene3D" id="2.40.10.120">
    <property type="match status" value="1"/>
</dbReference>
<feature type="domain" description="PDZ" evidence="5">
    <location>
        <begin position="261"/>
        <end position="330"/>
    </location>
</feature>
<evidence type="ECO:0000313" key="6">
    <source>
        <dbReference type="EMBL" id="MCW6038624.1"/>
    </source>
</evidence>
<proteinExistence type="predicted"/>
<name>A0ABT3LAT7_9CYAN</name>
<keyword evidence="2" id="KW-0378">Hydrolase</keyword>
<dbReference type="InterPro" id="IPR001940">
    <property type="entry name" value="Peptidase_S1C"/>
</dbReference>
<dbReference type="PRINTS" id="PR00834">
    <property type="entry name" value="PROTEASES2C"/>
</dbReference>
<dbReference type="RefSeq" id="WP_265266544.1">
    <property type="nucleotide sequence ID" value="NZ_JAIHOM010000154.1"/>
</dbReference>
<dbReference type="EMBL" id="JAIHOM010000154">
    <property type="protein sequence ID" value="MCW6038624.1"/>
    <property type="molecule type" value="Genomic_DNA"/>
</dbReference>
<sequence length="339" mass="36098">MKPAYLFACALSCCLVAAPPVGKESSWAALSFAQPSFAATPKFNPTEQTRIQVYEKASPAVVTIDTGNGSGSGSIIQEQGLVLTNHHVVSGARQGVVLVITADGQRHRGQVLALDRRNDLALVQIIADRRFPTIPLATSREIRVGQEVYAIGSPFGLAGTFTTGILSRIAPNGDLQTDAAINQGNSGGPLLNSQGHLIGVNKAILSTGGGNIGIGFATSAEAAQGFINQHRDRIAQARNAALELARQPQRQPQARPPAPSRDSRHSLGIAITSDLVIQQVQQGSLAARLGLRPGDRIVAINRRRVYDIRDLLSFLNSRPGGAEITFARDRRLATVQIRF</sequence>
<dbReference type="PROSITE" id="PS50106">
    <property type="entry name" value="PDZ"/>
    <property type="match status" value="1"/>
</dbReference>
<dbReference type="PANTHER" id="PTHR43343">
    <property type="entry name" value="PEPTIDASE S12"/>
    <property type="match status" value="1"/>
</dbReference>
<evidence type="ECO:0000256" key="2">
    <source>
        <dbReference type="ARBA" id="ARBA00022801"/>
    </source>
</evidence>
<organism evidence="6 7">
    <name type="scientific">Spirulina subsalsa FACHB-351</name>
    <dbReference type="NCBI Taxonomy" id="234711"/>
    <lineage>
        <taxon>Bacteria</taxon>
        <taxon>Bacillati</taxon>
        <taxon>Cyanobacteriota</taxon>
        <taxon>Cyanophyceae</taxon>
        <taxon>Spirulinales</taxon>
        <taxon>Spirulinaceae</taxon>
        <taxon>Spirulina</taxon>
    </lineage>
</organism>
<dbReference type="SUPFAM" id="SSF50156">
    <property type="entry name" value="PDZ domain-like"/>
    <property type="match status" value="1"/>
</dbReference>
<keyword evidence="4" id="KW-0732">Signal</keyword>
<comment type="caution">
    <text evidence="6">The sequence shown here is derived from an EMBL/GenBank/DDBJ whole genome shotgun (WGS) entry which is preliminary data.</text>
</comment>
<dbReference type="InterPro" id="IPR001478">
    <property type="entry name" value="PDZ"/>
</dbReference>
<accession>A0ABT3LAT7</accession>
<evidence type="ECO:0000256" key="3">
    <source>
        <dbReference type="SAM" id="MobiDB-lite"/>
    </source>
</evidence>
<dbReference type="SMART" id="SM00228">
    <property type="entry name" value="PDZ"/>
    <property type="match status" value="1"/>
</dbReference>
<dbReference type="InterPro" id="IPR051201">
    <property type="entry name" value="Chloro_Bact_Ser_Proteases"/>
</dbReference>
<evidence type="ECO:0000256" key="1">
    <source>
        <dbReference type="ARBA" id="ARBA00022670"/>
    </source>
</evidence>
<dbReference type="PANTHER" id="PTHR43343:SF3">
    <property type="entry name" value="PROTEASE DO-LIKE 8, CHLOROPLASTIC"/>
    <property type="match status" value="1"/>
</dbReference>
<dbReference type="SUPFAM" id="SSF50494">
    <property type="entry name" value="Trypsin-like serine proteases"/>
    <property type="match status" value="1"/>
</dbReference>
<gene>
    <name evidence="6" type="ORF">K4A83_20450</name>
</gene>
<evidence type="ECO:0000256" key="4">
    <source>
        <dbReference type="SAM" id="SignalP"/>
    </source>
</evidence>
<dbReference type="Pfam" id="PF17820">
    <property type="entry name" value="PDZ_6"/>
    <property type="match status" value="1"/>
</dbReference>
<dbReference type="Gene3D" id="2.30.42.10">
    <property type="match status" value="1"/>
</dbReference>
<protein>
    <submittedName>
        <fullName evidence="6">Trypsin-like peptidase domain-containing protein</fullName>
    </submittedName>
</protein>
<feature type="chain" id="PRO_5046781947" evidence="4">
    <location>
        <begin position="18"/>
        <end position="339"/>
    </location>
</feature>
<feature type="region of interest" description="Disordered" evidence="3">
    <location>
        <begin position="245"/>
        <end position="265"/>
    </location>
</feature>
<dbReference type="Pfam" id="PF13365">
    <property type="entry name" value="Trypsin_2"/>
    <property type="match status" value="1"/>
</dbReference>
<dbReference type="InterPro" id="IPR009003">
    <property type="entry name" value="Peptidase_S1_PA"/>
</dbReference>